<comment type="caution">
    <text evidence="2">The sequence shown here is derived from an EMBL/GenBank/DDBJ whole genome shotgun (WGS) entry which is preliminary data.</text>
</comment>
<accession>A0A426WYV4</accession>
<reference evidence="2 3" key="1">
    <citation type="journal article" date="2014" name="Agronomy (Basel)">
        <title>A Draft Genome Sequence for Ensete ventricosum, the Drought-Tolerant Tree Against Hunger.</title>
        <authorList>
            <person name="Harrison J."/>
            <person name="Moore K.A."/>
            <person name="Paszkiewicz K."/>
            <person name="Jones T."/>
            <person name="Grant M."/>
            <person name="Ambacheew D."/>
            <person name="Muzemil S."/>
            <person name="Studholme D.J."/>
        </authorList>
    </citation>
    <scope>NUCLEOTIDE SEQUENCE [LARGE SCALE GENOMIC DNA]</scope>
</reference>
<evidence type="ECO:0000256" key="1">
    <source>
        <dbReference type="SAM" id="MobiDB-lite"/>
    </source>
</evidence>
<sequence length="179" mass="20157">NTDTTPRNVMTCSTKLKTLSGVATCGDMYANNPLSLTVDPLETHLPDLRARSRSKSTSSLVARHQAATAPRREKLMRDPRPERGRCIMKTLTSHLADAHLRALAYRRAVTKLYNHRVRCRHIETGDLVLQNSEVSDPTRSRGKLAPNWMALTGSSTLSEMGLIRWRQWRGESCRELCTS</sequence>
<feature type="non-terminal residue" evidence="2">
    <location>
        <position position="1"/>
    </location>
</feature>
<organism evidence="2 3">
    <name type="scientific">Ensete ventricosum</name>
    <name type="common">Abyssinian banana</name>
    <name type="synonym">Musa ensete</name>
    <dbReference type="NCBI Taxonomy" id="4639"/>
    <lineage>
        <taxon>Eukaryota</taxon>
        <taxon>Viridiplantae</taxon>
        <taxon>Streptophyta</taxon>
        <taxon>Embryophyta</taxon>
        <taxon>Tracheophyta</taxon>
        <taxon>Spermatophyta</taxon>
        <taxon>Magnoliopsida</taxon>
        <taxon>Liliopsida</taxon>
        <taxon>Zingiberales</taxon>
        <taxon>Musaceae</taxon>
        <taxon>Ensete</taxon>
    </lineage>
</organism>
<evidence type="ECO:0000313" key="2">
    <source>
        <dbReference type="EMBL" id="RRT31902.1"/>
    </source>
</evidence>
<dbReference type="EMBL" id="AMZH03035033">
    <property type="protein sequence ID" value="RRT31902.1"/>
    <property type="molecule type" value="Genomic_DNA"/>
</dbReference>
<gene>
    <name evidence="2" type="ORF">B296_00057827</name>
</gene>
<dbReference type="Proteomes" id="UP000287651">
    <property type="component" value="Unassembled WGS sequence"/>
</dbReference>
<evidence type="ECO:0000313" key="3">
    <source>
        <dbReference type="Proteomes" id="UP000287651"/>
    </source>
</evidence>
<name>A0A426WYV4_ENSVE</name>
<proteinExistence type="predicted"/>
<feature type="region of interest" description="Disordered" evidence="1">
    <location>
        <begin position="51"/>
        <end position="72"/>
    </location>
</feature>
<protein>
    <submittedName>
        <fullName evidence="2">Uncharacterized protein</fullName>
    </submittedName>
</protein>
<dbReference type="AlphaFoldDB" id="A0A426WYV4"/>